<proteinExistence type="predicted"/>
<evidence type="ECO:0000256" key="1">
    <source>
        <dbReference type="SAM" id="Coils"/>
    </source>
</evidence>
<dbReference type="Proteomes" id="UP000799766">
    <property type="component" value="Unassembled WGS sequence"/>
</dbReference>
<feature type="coiled-coil region" evidence="1">
    <location>
        <begin position="67"/>
        <end position="97"/>
    </location>
</feature>
<accession>A0A6A6PCH2</accession>
<evidence type="ECO:0000313" key="3">
    <source>
        <dbReference type="Proteomes" id="UP000799766"/>
    </source>
</evidence>
<dbReference type="AlphaFoldDB" id="A0A6A6PCH2"/>
<keyword evidence="1" id="KW-0175">Coiled coil</keyword>
<sequence>MAGMLFVYTRTSIKAAKLNAQRHREADGGIMNWGNEHLRRRGYREKIDDKAVLKEAFLGSPEEAAANARSAEEARLLVEAKEELERLKKSKQNDDEK</sequence>
<organism evidence="2 3">
    <name type="scientific">Lineolata rhizophorae</name>
    <dbReference type="NCBI Taxonomy" id="578093"/>
    <lineage>
        <taxon>Eukaryota</taxon>
        <taxon>Fungi</taxon>
        <taxon>Dikarya</taxon>
        <taxon>Ascomycota</taxon>
        <taxon>Pezizomycotina</taxon>
        <taxon>Dothideomycetes</taxon>
        <taxon>Dothideomycetes incertae sedis</taxon>
        <taxon>Lineolatales</taxon>
        <taxon>Lineolataceae</taxon>
        <taxon>Lineolata</taxon>
    </lineage>
</organism>
<reference evidence="2" key="1">
    <citation type="journal article" date="2020" name="Stud. Mycol.">
        <title>101 Dothideomycetes genomes: a test case for predicting lifestyles and emergence of pathogens.</title>
        <authorList>
            <person name="Haridas S."/>
            <person name="Albert R."/>
            <person name="Binder M."/>
            <person name="Bloem J."/>
            <person name="Labutti K."/>
            <person name="Salamov A."/>
            <person name="Andreopoulos B."/>
            <person name="Baker S."/>
            <person name="Barry K."/>
            <person name="Bills G."/>
            <person name="Bluhm B."/>
            <person name="Cannon C."/>
            <person name="Castanera R."/>
            <person name="Culley D."/>
            <person name="Daum C."/>
            <person name="Ezra D."/>
            <person name="Gonzalez J."/>
            <person name="Henrissat B."/>
            <person name="Kuo A."/>
            <person name="Liang C."/>
            <person name="Lipzen A."/>
            <person name="Lutzoni F."/>
            <person name="Magnuson J."/>
            <person name="Mondo S."/>
            <person name="Nolan M."/>
            <person name="Ohm R."/>
            <person name="Pangilinan J."/>
            <person name="Park H.-J."/>
            <person name="Ramirez L."/>
            <person name="Alfaro M."/>
            <person name="Sun H."/>
            <person name="Tritt A."/>
            <person name="Yoshinaga Y."/>
            <person name="Zwiers L.-H."/>
            <person name="Turgeon B."/>
            <person name="Goodwin S."/>
            <person name="Spatafora J."/>
            <person name="Crous P."/>
            <person name="Grigoriev I."/>
        </authorList>
    </citation>
    <scope>NUCLEOTIDE SEQUENCE</scope>
    <source>
        <strain evidence="2">ATCC 16933</strain>
    </source>
</reference>
<gene>
    <name evidence="2" type="ORF">BDY21DRAFT_332591</name>
</gene>
<keyword evidence="3" id="KW-1185">Reference proteome</keyword>
<evidence type="ECO:0000313" key="2">
    <source>
        <dbReference type="EMBL" id="KAF2461580.1"/>
    </source>
</evidence>
<protein>
    <submittedName>
        <fullName evidence="2">Uncharacterized protein</fullName>
    </submittedName>
</protein>
<name>A0A6A6PCH2_9PEZI</name>
<dbReference type="EMBL" id="MU001671">
    <property type="protein sequence ID" value="KAF2461580.1"/>
    <property type="molecule type" value="Genomic_DNA"/>
</dbReference>
<dbReference type="OrthoDB" id="5304367at2759"/>